<dbReference type="SUPFAM" id="SSF53474">
    <property type="entry name" value="alpha/beta-Hydrolases"/>
    <property type="match status" value="1"/>
</dbReference>
<dbReference type="Gene3D" id="3.40.50.1820">
    <property type="entry name" value="alpha/beta hydrolase"/>
    <property type="match status" value="1"/>
</dbReference>
<evidence type="ECO:0000313" key="2">
    <source>
        <dbReference type="EMBL" id="MBH0237757.1"/>
    </source>
</evidence>
<dbReference type="Pfam" id="PF12697">
    <property type="entry name" value="Abhydrolase_6"/>
    <property type="match status" value="1"/>
</dbReference>
<accession>A0A931MXX3</accession>
<name>A0A931MXX3_9HYPH</name>
<dbReference type="RefSeq" id="WP_197310834.1">
    <property type="nucleotide sequence ID" value="NZ_JADZLT010000049.1"/>
</dbReference>
<dbReference type="InterPro" id="IPR029058">
    <property type="entry name" value="AB_hydrolase_fold"/>
</dbReference>
<feature type="domain" description="AB hydrolase-1" evidence="1">
    <location>
        <begin position="21"/>
        <end position="245"/>
    </location>
</feature>
<dbReference type="GO" id="GO:0016787">
    <property type="term" value="F:hydrolase activity"/>
    <property type="evidence" value="ECO:0007669"/>
    <property type="project" value="UniProtKB-KW"/>
</dbReference>
<evidence type="ECO:0000313" key="3">
    <source>
        <dbReference type="Proteomes" id="UP000631694"/>
    </source>
</evidence>
<dbReference type="AlphaFoldDB" id="A0A931MXX3"/>
<comment type="caution">
    <text evidence="2">The sequence shown here is derived from an EMBL/GenBank/DDBJ whole genome shotgun (WGS) entry which is preliminary data.</text>
</comment>
<dbReference type="EMBL" id="JADZLT010000049">
    <property type="protein sequence ID" value="MBH0237757.1"/>
    <property type="molecule type" value="Genomic_DNA"/>
</dbReference>
<keyword evidence="3" id="KW-1185">Reference proteome</keyword>
<reference evidence="2" key="1">
    <citation type="submission" date="2020-12" db="EMBL/GenBank/DDBJ databases">
        <title>Methylobrevis albus sp. nov., isolated from fresh water lack sediment.</title>
        <authorList>
            <person name="Zou Q."/>
        </authorList>
    </citation>
    <scope>NUCLEOTIDE SEQUENCE</scope>
    <source>
        <strain evidence="2">L22</strain>
    </source>
</reference>
<protein>
    <submittedName>
        <fullName evidence="2">Alpha/beta fold hydrolase</fullName>
    </submittedName>
</protein>
<dbReference type="PANTHER" id="PTHR46438">
    <property type="entry name" value="ALPHA/BETA-HYDROLASES SUPERFAMILY PROTEIN"/>
    <property type="match status" value="1"/>
</dbReference>
<evidence type="ECO:0000259" key="1">
    <source>
        <dbReference type="Pfam" id="PF12697"/>
    </source>
</evidence>
<dbReference type="InterPro" id="IPR000073">
    <property type="entry name" value="AB_hydrolase_1"/>
</dbReference>
<dbReference type="Proteomes" id="UP000631694">
    <property type="component" value="Unassembled WGS sequence"/>
</dbReference>
<keyword evidence="2" id="KW-0378">Hydrolase</keyword>
<dbReference type="PRINTS" id="PR00111">
    <property type="entry name" value="ABHYDROLASE"/>
</dbReference>
<proteinExistence type="predicted"/>
<organism evidence="2 3">
    <name type="scientific">Methylobrevis albus</name>
    <dbReference type="NCBI Taxonomy" id="2793297"/>
    <lineage>
        <taxon>Bacteria</taxon>
        <taxon>Pseudomonadati</taxon>
        <taxon>Pseudomonadota</taxon>
        <taxon>Alphaproteobacteria</taxon>
        <taxon>Hyphomicrobiales</taxon>
        <taxon>Pleomorphomonadaceae</taxon>
        <taxon>Methylobrevis</taxon>
    </lineage>
</organism>
<sequence length="262" mass="26541">MSLGDAAFPRLVEQGGEGAPILLVHGFGGDRMSFLANQGALSTSGRVFSLDLPGHGDSLGLDPGAGDPAALAAKVVASLDAAGLSQVAVVGHSLGGGTAIEMAKARPDLVRSLLLIAPAGLGGEIDHEFVEGFPALEAPDQATALLGRLFVRPQLVNRHMVARVLEQLGRPGARDALRKVAAGLTGAVSDFAPTARAVAALGLPRMVVWGEGDAIARPDPARLGLFGGGFEPIAKAGHMPHVEAAPLFNRLATAFLAGDGAP</sequence>
<gene>
    <name evidence="2" type="ORF">I5731_07990</name>
</gene>